<reference evidence="1 2" key="1">
    <citation type="submission" date="2022-04" db="EMBL/GenBank/DDBJ databases">
        <title>Genome sequence of soybean root-associated Caulobacter segnis RL271.</title>
        <authorList>
            <person name="Longley R."/>
            <person name="Bonito G."/>
            <person name="Trigodet F."/>
            <person name="Crosson S."/>
            <person name="Fiebig A."/>
        </authorList>
    </citation>
    <scope>NUCLEOTIDE SEQUENCE [LARGE SCALE GENOMIC DNA]</scope>
    <source>
        <strain evidence="1 2">RL271</strain>
    </source>
</reference>
<keyword evidence="2" id="KW-1185">Reference proteome</keyword>
<gene>
    <name evidence="1" type="ORF">MZV50_06730</name>
</gene>
<protein>
    <submittedName>
        <fullName evidence="1">Uncharacterized protein</fullName>
    </submittedName>
</protein>
<organism evidence="1 2">
    <name type="scientific">Caulobacter segnis</name>
    <dbReference type="NCBI Taxonomy" id="88688"/>
    <lineage>
        <taxon>Bacteria</taxon>
        <taxon>Pseudomonadati</taxon>
        <taxon>Pseudomonadota</taxon>
        <taxon>Alphaproteobacteria</taxon>
        <taxon>Caulobacterales</taxon>
        <taxon>Caulobacteraceae</taxon>
        <taxon>Caulobacter</taxon>
    </lineage>
</organism>
<dbReference type="EMBL" id="CP096040">
    <property type="protein sequence ID" value="USQ97231.1"/>
    <property type="molecule type" value="Genomic_DNA"/>
</dbReference>
<evidence type="ECO:0000313" key="1">
    <source>
        <dbReference type="EMBL" id="USQ97231.1"/>
    </source>
</evidence>
<evidence type="ECO:0000313" key="2">
    <source>
        <dbReference type="Proteomes" id="UP001057520"/>
    </source>
</evidence>
<name>A0ABY4ZWT3_9CAUL</name>
<accession>A0ABY4ZWT3</accession>
<dbReference type="Proteomes" id="UP001057520">
    <property type="component" value="Chromosome"/>
</dbReference>
<sequence>MAIFTRTFRSGAGNFIASFLGGPSGQDGPAVPLHALAHSADQPVDDGHPLPTVDAALAAAVLSLVNQQVADDPGGFAVDVPADDATDVVAAASSPRAVRLYLRSAGSADFVTFKTGADAQGADSERRLLVGQHLTLFEGRKFTDRVSVFAAYPSVIEVEFWG</sequence>
<proteinExistence type="predicted"/>